<dbReference type="EMBL" id="CP000750">
    <property type="protein sequence ID" value="ABS04303.1"/>
    <property type="molecule type" value="Genomic_DNA"/>
</dbReference>
<dbReference type="RefSeq" id="WP_012087453.1">
    <property type="nucleotide sequence ID" value="NC_009664.2"/>
</dbReference>
<dbReference type="KEGG" id="kra:Krad_2835"/>
<dbReference type="HOGENOM" id="CLU_1508687_0_0_11"/>
<dbReference type="OrthoDB" id="4172175at2"/>
<dbReference type="STRING" id="266940.Krad_2835"/>
<dbReference type="Proteomes" id="UP000001116">
    <property type="component" value="Chromosome"/>
</dbReference>
<organism evidence="1 2">
    <name type="scientific">Kineococcus radiotolerans (strain ATCC BAA-149 / DSM 14245 / SRS30216)</name>
    <dbReference type="NCBI Taxonomy" id="266940"/>
    <lineage>
        <taxon>Bacteria</taxon>
        <taxon>Bacillati</taxon>
        <taxon>Actinomycetota</taxon>
        <taxon>Actinomycetes</taxon>
        <taxon>Kineosporiales</taxon>
        <taxon>Kineosporiaceae</taxon>
        <taxon>Kineococcus</taxon>
    </lineage>
</organism>
<protein>
    <submittedName>
        <fullName evidence="1">Uncharacterized protein</fullName>
    </submittedName>
</protein>
<keyword evidence="2" id="KW-1185">Reference proteome</keyword>
<proteinExistence type="predicted"/>
<name>A6WBW4_KINRD</name>
<reference evidence="2" key="1">
    <citation type="journal article" date="2008" name="PLoS ONE">
        <title>Survival in nuclear waste, extreme resistance, and potential applications gleaned from the genome sequence of Kineococcus radiotolerans SRS30216.</title>
        <authorList>
            <person name="Bagwell C.E."/>
            <person name="Bhat S."/>
            <person name="Hawkins G.M."/>
            <person name="Smith B.W."/>
            <person name="Biswas T."/>
            <person name="Hoover T.R."/>
            <person name="Saunders E."/>
            <person name="Han C.S."/>
            <person name="Tsodikov O.V."/>
            <person name="Shimkets L.J."/>
        </authorList>
    </citation>
    <scope>NUCLEOTIDE SEQUENCE [LARGE SCALE GENOMIC DNA]</scope>
    <source>
        <strain evidence="2">ATCC BAA-149 / DSM 14245 / SRS30216</strain>
    </source>
</reference>
<evidence type="ECO:0000313" key="2">
    <source>
        <dbReference type="Proteomes" id="UP000001116"/>
    </source>
</evidence>
<gene>
    <name evidence="1" type="ordered locus">Krad_2835</name>
</gene>
<sequence>MILEDLLWMVLAVTPPAGDNVFTDPDLLVESSLVSVHLDALGNQVAALIDLRTCPSFGLADTAVLLARGVTSPTWEAERRSPGFTAWTILGFEVDEVDPGEAHGNGVAEAESAVRLQLHCHTDTSSTVLATGAFFVTGAVPGIGPGQPDHGDDSATVRAGVAGWTSPFTVAQVQQLRR</sequence>
<dbReference type="AlphaFoldDB" id="A6WBW4"/>
<evidence type="ECO:0000313" key="1">
    <source>
        <dbReference type="EMBL" id="ABS04303.1"/>
    </source>
</evidence>
<accession>A6WBW4</accession>